<gene>
    <name evidence="1" type="ORF">FJTKL_06715</name>
</gene>
<dbReference type="SUPFAM" id="SSF75304">
    <property type="entry name" value="Amidase signature (AS) enzymes"/>
    <property type="match status" value="1"/>
</dbReference>
<dbReference type="InterPro" id="IPR036928">
    <property type="entry name" value="AS_sf"/>
</dbReference>
<proteinExistence type="predicted"/>
<organism evidence="1 2">
    <name type="scientific">Diaporthe vaccinii</name>
    <dbReference type="NCBI Taxonomy" id="105482"/>
    <lineage>
        <taxon>Eukaryota</taxon>
        <taxon>Fungi</taxon>
        <taxon>Dikarya</taxon>
        <taxon>Ascomycota</taxon>
        <taxon>Pezizomycotina</taxon>
        <taxon>Sordariomycetes</taxon>
        <taxon>Sordariomycetidae</taxon>
        <taxon>Diaporthales</taxon>
        <taxon>Diaporthaceae</taxon>
        <taxon>Diaporthe</taxon>
        <taxon>Diaporthe eres species complex</taxon>
    </lineage>
</organism>
<sequence>MDSSVCSLSTVSGYPIVNVPLGRYHLKGKASRPFGLAIHVKAGGEGTLFKVMKAYEANFPPRVVPEQL</sequence>
<evidence type="ECO:0008006" key="3">
    <source>
        <dbReference type="Google" id="ProtNLM"/>
    </source>
</evidence>
<evidence type="ECO:0000313" key="2">
    <source>
        <dbReference type="Proteomes" id="UP001600888"/>
    </source>
</evidence>
<reference evidence="1 2" key="1">
    <citation type="submission" date="2024-03" db="EMBL/GenBank/DDBJ databases">
        <title>A high-quality draft genome sequence of Diaporthe vaccinii, a causative agent of upright dieback and viscid rot disease in cranberry plants.</title>
        <authorList>
            <person name="Sarrasin M."/>
            <person name="Lang B.F."/>
            <person name="Burger G."/>
        </authorList>
    </citation>
    <scope>NUCLEOTIDE SEQUENCE [LARGE SCALE GENOMIC DNA]</scope>
    <source>
        <strain evidence="1 2">IS7</strain>
    </source>
</reference>
<comment type="caution">
    <text evidence="1">The sequence shown here is derived from an EMBL/GenBank/DDBJ whole genome shotgun (WGS) entry which is preliminary data.</text>
</comment>
<keyword evidence="2" id="KW-1185">Reference proteome</keyword>
<dbReference type="Gene3D" id="3.90.1300.10">
    <property type="entry name" value="Amidase signature (AS) domain"/>
    <property type="match status" value="1"/>
</dbReference>
<dbReference type="Proteomes" id="UP001600888">
    <property type="component" value="Unassembled WGS sequence"/>
</dbReference>
<evidence type="ECO:0000313" key="1">
    <source>
        <dbReference type="EMBL" id="KAL2286734.1"/>
    </source>
</evidence>
<name>A0ABR4EWE7_9PEZI</name>
<accession>A0ABR4EWE7</accession>
<protein>
    <recommendedName>
        <fullName evidence="3">Amidase</fullName>
    </recommendedName>
</protein>
<dbReference type="EMBL" id="JBAWTH010000023">
    <property type="protein sequence ID" value="KAL2286734.1"/>
    <property type="molecule type" value="Genomic_DNA"/>
</dbReference>